<dbReference type="FunFam" id="1.10.1740.10:FF:000002">
    <property type="entry name" value="RNA polymerase sigma factor FliA"/>
    <property type="match status" value="1"/>
</dbReference>
<reference evidence="9" key="1">
    <citation type="submission" date="2017-06" db="EMBL/GenBank/DDBJ databases">
        <authorList>
            <person name="Rodrigo-Torres L."/>
            <person name="Arahal R.D."/>
            <person name="Lucena T."/>
        </authorList>
    </citation>
    <scope>NUCLEOTIDE SEQUENCE [LARGE SCALE GENOMIC DNA]</scope>
    <source>
        <strain evidence="9">CECT 9192</strain>
    </source>
</reference>
<name>A0A1Y6M7J0_9GAMM</name>
<dbReference type="GO" id="GO:0003677">
    <property type="term" value="F:DNA binding"/>
    <property type="evidence" value="ECO:0007669"/>
    <property type="project" value="UniProtKB-UniRule"/>
</dbReference>
<dbReference type="Gene3D" id="1.20.140.160">
    <property type="match status" value="1"/>
</dbReference>
<feature type="DNA-binding region" description="H-T-H motif" evidence="6">
    <location>
        <begin position="206"/>
        <end position="225"/>
    </location>
</feature>
<keyword evidence="5 6" id="KW-0804">Transcription</keyword>
<dbReference type="SUPFAM" id="SSF88946">
    <property type="entry name" value="Sigma2 domain of RNA polymerase sigma factors"/>
    <property type="match status" value="1"/>
</dbReference>
<dbReference type="Gene3D" id="1.10.1740.10">
    <property type="match status" value="1"/>
</dbReference>
<evidence type="ECO:0000256" key="2">
    <source>
        <dbReference type="ARBA" id="ARBA00023015"/>
    </source>
</evidence>
<dbReference type="PANTHER" id="PTHR30385:SF7">
    <property type="entry name" value="RNA POLYMERASE SIGMA FACTOR FLIA"/>
    <property type="match status" value="1"/>
</dbReference>
<feature type="short sequence motif" description="Interaction with polymerase core subunit RpoC" evidence="6">
    <location>
        <begin position="44"/>
        <end position="47"/>
    </location>
</feature>
<dbReference type="Pfam" id="PF04545">
    <property type="entry name" value="Sigma70_r4"/>
    <property type="match status" value="1"/>
</dbReference>
<feature type="region of interest" description="Sigma-70 factor domain-2" evidence="6">
    <location>
        <begin position="17"/>
        <end position="89"/>
    </location>
</feature>
<dbReference type="CDD" id="cd06171">
    <property type="entry name" value="Sigma70_r4"/>
    <property type="match status" value="1"/>
</dbReference>
<keyword evidence="1 6" id="KW-0963">Cytoplasm</keyword>
<dbReference type="RefSeq" id="WP_087852137.1">
    <property type="nucleotide sequence ID" value="NZ_FYAJ01000001.1"/>
</dbReference>
<evidence type="ECO:0000256" key="6">
    <source>
        <dbReference type="HAMAP-Rule" id="MF_00962"/>
    </source>
</evidence>
<dbReference type="GO" id="GO:0006352">
    <property type="term" value="P:DNA-templated transcription initiation"/>
    <property type="evidence" value="ECO:0007669"/>
    <property type="project" value="UniProtKB-UniRule"/>
</dbReference>
<dbReference type="AlphaFoldDB" id="A0A1Y6M7J0"/>
<evidence type="ECO:0000313" key="9">
    <source>
        <dbReference type="Proteomes" id="UP000195719"/>
    </source>
</evidence>
<dbReference type="InterPro" id="IPR028617">
    <property type="entry name" value="Sigma70_FliA"/>
</dbReference>
<evidence type="ECO:0000256" key="4">
    <source>
        <dbReference type="ARBA" id="ARBA00023125"/>
    </source>
</evidence>
<proteinExistence type="inferred from homology"/>
<evidence type="ECO:0000256" key="1">
    <source>
        <dbReference type="ARBA" id="ARBA00022490"/>
    </source>
</evidence>
<comment type="function">
    <text evidence="6">Sigma factors are initiation factors that promote the attachment of RNA polymerase to specific initiation sites and are then released. This sigma factor controls the expression of flagella-related genes.</text>
</comment>
<comment type="caution">
    <text evidence="6">Lacks conserved residue(s) required for the propagation of feature annotation.</text>
</comment>
<dbReference type="NCBIfam" id="NF005413">
    <property type="entry name" value="PRK06986.1"/>
    <property type="match status" value="1"/>
</dbReference>
<comment type="similarity">
    <text evidence="6">Belongs to the sigma-70 factor family. FliA subfamily.</text>
</comment>
<dbReference type="PROSITE" id="PS00716">
    <property type="entry name" value="SIGMA70_2"/>
    <property type="match status" value="1"/>
</dbReference>
<dbReference type="InterPro" id="IPR013325">
    <property type="entry name" value="RNA_pol_sigma_r2"/>
</dbReference>
<dbReference type="NCBIfam" id="TIGR02479">
    <property type="entry name" value="FliA_WhiG"/>
    <property type="match status" value="1"/>
</dbReference>
<evidence type="ECO:0000313" key="8">
    <source>
        <dbReference type="EMBL" id="SMY31859.1"/>
    </source>
</evidence>
<accession>A0A1Y6M7J0</accession>
<dbReference type="Proteomes" id="UP000195719">
    <property type="component" value="Unassembled WGS sequence"/>
</dbReference>
<evidence type="ECO:0000256" key="5">
    <source>
        <dbReference type="ARBA" id="ARBA00023163"/>
    </source>
</evidence>
<dbReference type="NCBIfam" id="TIGR02937">
    <property type="entry name" value="sigma70-ECF"/>
    <property type="match status" value="1"/>
</dbReference>
<dbReference type="InterPro" id="IPR007627">
    <property type="entry name" value="RNA_pol_sigma70_r2"/>
</dbReference>
<evidence type="ECO:0000259" key="7">
    <source>
        <dbReference type="PROSITE" id="PS00716"/>
    </source>
</evidence>
<keyword evidence="9" id="KW-1185">Reference proteome</keyword>
<dbReference type="InterPro" id="IPR000943">
    <property type="entry name" value="RNA_pol_sigma70"/>
</dbReference>
<protein>
    <recommendedName>
        <fullName evidence="6">RNA polymerase sigma factor FliA</fullName>
    </recommendedName>
    <alternativeName>
        <fullName evidence="6">RNA polymerase sigma factor for flagellar operon</fullName>
    </alternativeName>
    <alternativeName>
        <fullName evidence="6">Sigma F</fullName>
    </alternativeName>
    <alternativeName>
        <fullName evidence="6">Sigma-28</fullName>
    </alternativeName>
</protein>
<dbReference type="PIRSF" id="PIRSF000770">
    <property type="entry name" value="RNA_pol_sigma-SigE/K"/>
    <property type="match status" value="1"/>
</dbReference>
<keyword evidence="2 6" id="KW-0805">Transcription regulation</keyword>
<evidence type="ECO:0000256" key="3">
    <source>
        <dbReference type="ARBA" id="ARBA00023082"/>
    </source>
</evidence>
<feature type="region of interest" description="Sigma-70 factor domain-4" evidence="6">
    <location>
        <begin position="184"/>
        <end position="232"/>
    </location>
</feature>
<keyword evidence="3 6" id="KW-0731">Sigma factor</keyword>
<dbReference type="PRINTS" id="PR00046">
    <property type="entry name" value="SIGMA70FCT"/>
</dbReference>
<dbReference type="GO" id="GO:0005737">
    <property type="term" value="C:cytoplasm"/>
    <property type="evidence" value="ECO:0007669"/>
    <property type="project" value="UniProtKB-SubCell"/>
</dbReference>
<dbReference type="Pfam" id="PF04542">
    <property type="entry name" value="Sigma70_r2"/>
    <property type="match status" value="1"/>
</dbReference>
<dbReference type="SUPFAM" id="SSF88659">
    <property type="entry name" value="Sigma3 and sigma4 domains of RNA polymerase sigma factors"/>
    <property type="match status" value="2"/>
</dbReference>
<dbReference type="EMBL" id="FYAJ01000001">
    <property type="protein sequence ID" value="SMY31859.1"/>
    <property type="molecule type" value="Genomic_DNA"/>
</dbReference>
<comment type="subcellular location">
    <subcellularLocation>
        <location evidence="6">Cytoplasm</location>
    </subcellularLocation>
</comment>
<dbReference type="InterPro" id="IPR012845">
    <property type="entry name" value="RNA_pol_sigma_FliA_WhiG"/>
</dbReference>
<keyword evidence="4 6" id="KW-0238">DNA-binding</keyword>
<dbReference type="GO" id="GO:0016987">
    <property type="term" value="F:sigma factor activity"/>
    <property type="evidence" value="ECO:0007669"/>
    <property type="project" value="UniProtKB-UniRule"/>
</dbReference>
<dbReference type="HAMAP" id="MF_00962">
    <property type="entry name" value="Sigma70_FliA"/>
    <property type="match status" value="1"/>
</dbReference>
<dbReference type="InterPro" id="IPR014284">
    <property type="entry name" value="RNA_pol_sigma-70_dom"/>
</dbReference>
<dbReference type="InterPro" id="IPR007630">
    <property type="entry name" value="RNA_pol_sigma70_r4"/>
</dbReference>
<dbReference type="Pfam" id="PF04539">
    <property type="entry name" value="Sigma70_r3"/>
    <property type="match status" value="1"/>
</dbReference>
<dbReference type="InterPro" id="IPR013324">
    <property type="entry name" value="RNA_pol_sigma_r3/r4-like"/>
</dbReference>
<gene>
    <name evidence="6 8" type="primary">fliA</name>
    <name evidence="8" type="ORF">PAND9192_00140</name>
</gene>
<organism evidence="8 9">
    <name type="scientific">Photobacterium andalusiense</name>
    <dbReference type="NCBI Taxonomy" id="2204296"/>
    <lineage>
        <taxon>Bacteria</taxon>
        <taxon>Pseudomonadati</taxon>
        <taxon>Pseudomonadota</taxon>
        <taxon>Gammaproteobacteria</taxon>
        <taxon>Vibrionales</taxon>
        <taxon>Vibrionaceae</taxon>
        <taxon>Photobacterium</taxon>
    </lineage>
</organism>
<dbReference type="InterPro" id="IPR007624">
    <property type="entry name" value="RNA_pol_sigma70_r3"/>
</dbReference>
<dbReference type="PANTHER" id="PTHR30385">
    <property type="entry name" value="SIGMA FACTOR F FLAGELLAR"/>
    <property type="match status" value="1"/>
</dbReference>
<feature type="domain" description="RNA polymerase sigma-70" evidence="7">
    <location>
        <begin position="205"/>
        <end position="231"/>
    </location>
</feature>
<sequence length="240" mass="27002">MNKTLTYSRYQQSPQAFIERYSTLVKRIAHHLMARLPPSVLVEDLIQSGMIGLLEAQQNYDPSKGASFETFAGIRIRGAMLDDIRRGDWVPRSVYKNNRLISDAISHLEHSLGRDPTDNEISTYLDMPLEQYHQALNDVNCGRIVGIADLAGGEETMVNDEDVNQNLPFQGVVDDSFRQSLAAAIKTLPEREALVLSLYYDEEMNLKEIGAVIGVSESRICQIHSQAMQRLRAKLHAWAA</sequence>
<dbReference type="GO" id="GO:0003899">
    <property type="term" value="F:DNA-directed RNA polymerase activity"/>
    <property type="evidence" value="ECO:0007669"/>
    <property type="project" value="InterPro"/>
</dbReference>